<dbReference type="GO" id="GO:0007165">
    <property type="term" value="P:signal transduction"/>
    <property type="evidence" value="ECO:0007669"/>
    <property type="project" value="InterPro"/>
</dbReference>
<dbReference type="Gene3D" id="6.10.340.10">
    <property type="match status" value="1"/>
</dbReference>
<dbReference type="RefSeq" id="WP_155111639.1">
    <property type="nucleotide sequence ID" value="NZ_WMIB01000004.1"/>
</dbReference>
<feature type="transmembrane region" description="Helical" evidence="4">
    <location>
        <begin position="43"/>
        <end position="64"/>
    </location>
</feature>
<organism evidence="8 9">
    <name type="scientific">Metabacillus mangrovi</name>
    <dbReference type="NCBI Taxonomy" id="1491830"/>
    <lineage>
        <taxon>Bacteria</taxon>
        <taxon>Bacillati</taxon>
        <taxon>Bacillota</taxon>
        <taxon>Bacilli</taxon>
        <taxon>Bacillales</taxon>
        <taxon>Bacillaceae</taxon>
        <taxon>Metabacillus</taxon>
    </lineage>
</organism>
<feature type="transmembrane region" description="Helical" evidence="4">
    <location>
        <begin position="193"/>
        <end position="215"/>
    </location>
</feature>
<dbReference type="CDD" id="cd00077">
    <property type="entry name" value="HDc"/>
    <property type="match status" value="1"/>
</dbReference>
<keyword evidence="4" id="KW-1133">Transmembrane helix</keyword>
<protein>
    <submittedName>
        <fullName evidence="8">HD domain-containing protein</fullName>
    </submittedName>
</protein>
<dbReference type="InterPro" id="IPR003607">
    <property type="entry name" value="HD/PDEase_dom"/>
</dbReference>
<keyword evidence="9" id="KW-1185">Reference proteome</keyword>
<proteinExistence type="predicted"/>
<dbReference type="PROSITE" id="PS51832">
    <property type="entry name" value="HD_GYP"/>
    <property type="match status" value="1"/>
</dbReference>
<dbReference type="EMBL" id="WMIB01000004">
    <property type="protein sequence ID" value="MTH53111.1"/>
    <property type="molecule type" value="Genomic_DNA"/>
</dbReference>
<dbReference type="AlphaFoldDB" id="A0A7X2S4J3"/>
<sequence>MEIYSSFIKTIIKNYIAGSLIAVFGVGSVFIFSTLSVTPGEGLILLAIMLGSFVCMVSADILFLKHQLKRVKRGLHPDADLNLLKSAFHEVHKFPMNTIIRINFPHLLGFSLPGFSLAAYLYSLGVFSFPGYYIILAVVGSILIAGMHSVIEYFMVTKSIKPLLQDLRKRALMRYYTDLAQESKVYTSIRSKVLFTVIYIGIFPLLLFSLATQVHLNEASIQLTKEYWSWAAMVVLISVAFSSYVCFLLLKDIGEPIASLEKGMRLVKKGKYEYRNEVYSDEFSRLIAGYNQMLEGLKAKDRINSLLTESLFRTLAMTLDAKDLYTAGHSVRVAEYAFIIGERSGMNKEELDLLKKTALLHDIGKIGIRDSILLKDGKLTAEEFEEIKRHPVIGANILGNVEPASAMAPLIPGVKYHHERYDGFGYPEGLKGHEIPKFGRILAVADAYDAMTSDRPYRKGMPVGKALSIIREGKGTQWDPVYAEVFLQHMESQGYLGEEVGS</sequence>
<dbReference type="PROSITE" id="PS50885">
    <property type="entry name" value="HAMP"/>
    <property type="match status" value="1"/>
</dbReference>
<keyword evidence="2" id="KW-1003">Cell membrane</keyword>
<evidence type="ECO:0000256" key="2">
    <source>
        <dbReference type="ARBA" id="ARBA00022475"/>
    </source>
</evidence>
<comment type="caution">
    <text evidence="8">The sequence shown here is derived from an EMBL/GenBank/DDBJ whole genome shotgun (WGS) entry which is preliminary data.</text>
</comment>
<dbReference type="InterPro" id="IPR006674">
    <property type="entry name" value="HD_domain"/>
</dbReference>
<dbReference type="Pfam" id="PF13487">
    <property type="entry name" value="HD_5"/>
    <property type="match status" value="1"/>
</dbReference>
<feature type="domain" description="HAMP" evidence="5">
    <location>
        <begin position="251"/>
        <end position="302"/>
    </location>
</feature>
<evidence type="ECO:0000259" key="6">
    <source>
        <dbReference type="PROSITE" id="PS51831"/>
    </source>
</evidence>
<dbReference type="GO" id="GO:0005886">
    <property type="term" value="C:plasma membrane"/>
    <property type="evidence" value="ECO:0007669"/>
    <property type="project" value="UniProtKB-SubCell"/>
</dbReference>
<evidence type="ECO:0000259" key="5">
    <source>
        <dbReference type="PROSITE" id="PS50885"/>
    </source>
</evidence>
<feature type="transmembrane region" description="Helical" evidence="4">
    <location>
        <begin position="131"/>
        <end position="151"/>
    </location>
</feature>
<dbReference type="InterPro" id="IPR037522">
    <property type="entry name" value="HD_GYP_dom"/>
</dbReference>
<dbReference type="PROSITE" id="PS51831">
    <property type="entry name" value="HD"/>
    <property type="match status" value="1"/>
</dbReference>
<dbReference type="SUPFAM" id="SSF109604">
    <property type="entry name" value="HD-domain/PDEase-like"/>
    <property type="match status" value="1"/>
</dbReference>
<name>A0A7X2S4J3_9BACI</name>
<feature type="transmembrane region" description="Helical" evidence="4">
    <location>
        <begin position="104"/>
        <end position="125"/>
    </location>
</feature>
<dbReference type="OrthoDB" id="9759601at2"/>
<evidence type="ECO:0000256" key="4">
    <source>
        <dbReference type="SAM" id="Phobius"/>
    </source>
</evidence>
<feature type="transmembrane region" description="Helical" evidence="4">
    <location>
        <begin position="12"/>
        <end position="37"/>
    </location>
</feature>
<evidence type="ECO:0000256" key="3">
    <source>
        <dbReference type="ARBA" id="ARBA00023136"/>
    </source>
</evidence>
<evidence type="ECO:0000259" key="7">
    <source>
        <dbReference type="PROSITE" id="PS51832"/>
    </source>
</evidence>
<accession>A0A7X2S4J3</accession>
<gene>
    <name evidence="8" type="ORF">GKZ89_06770</name>
</gene>
<evidence type="ECO:0000256" key="1">
    <source>
        <dbReference type="ARBA" id="ARBA00004236"/>
    </source>
</evidence>
<dbReference type="PANTHER" id="PTHR43155">
    <property type="entry name" value="CYCLIC DI-GMP PHOSPHODIESTERASE PA4108-RELATED"/>
    <property type="match status" value="1"/>
</dbReference>
<dbReference type="InterPro" id="IPR003660">
    <property type="entry name" value="HAMP_dom"/>
</dbReference>
<reference evidence="8 9" key="1">
    <citation type="journal article" date="2017" name="Int. J. Syst. Evol. Microbiol.">
        <title>Bacillus mangrovi sp. nov., isolated from a sediment sample from a mangrove forest.</title>
        <authorList>
            <person name="Gupta V."/>
            <person name="Singh P.K."/>
            <person name="Korpole S."/>
            <person name="Tanuku N.R.S."/>
            <person name="Pinnaka A.K."/>
        </authorList>
    </citation>
    <scope>NUCLEOTIDE SEQUENCE [LARGE SCALE GENOMIC DNA]</scope>
    <source>
        <strain evidence="8 9">KCTC 33872</strain>
    </source>
</reference>
<dbReference type="CDD" id="cd06225">
    <property type="entry name" value="HAMP"/>
    <property type="match status" value="1"/>
</dbReference>
<feature type="transmembrane region" description="Helical" evidence="4">
    <location>
        <begin position="227"/>
        <end position="250"/>
    </location>
</feature>
<feature type="domain" description="HD" evidence="6">
    <location>
        <begin position="326"/>
        <end position="451"/>
    </location>
</feature>
<evidence type="ECO:0000313" key="8">
    <source>
        <dbReference type="EMBL" id="MTH53111.1"/>
    </source>
</evidence>
<dbReference type="PANTHER" id="PTHR43155:SF2">
    <property type="entry name" value="CYCLIC DI-GMP PHOSPHODIESTERASE PA4108"/>
    <property type="match status" value="1"/>
</dbReference>
<dbReference type="Gene3D" id="1.10.3210.10">
    <property type="entry name" value="Hypothetical protein af1432"/>
    <property type="match status" value="1"/>
</dbReference>
<feature type="domain" description="HD-GYP" evidence="7">
    <location>
        <begin position="304"/>
        <end position="502"/>
    </location>
</feature>
<comment type="subcellular location">
    <subcellularLocation>
        <location evidence="1">Cell membrane</location>
    </subcellularLocation>
</comment>
<keyword evidence="3 4" id="KW-0472">Membrane</keyword>
<dbReference type="Proteomes" id="UP000434639">
    <property type="component" value="Unassembled WGS sequence"/>
</dbReference>
<dbReference type="SMART" id="SM00471">
    <property type="entry name" value="HDc"/>
    <property type="match status" value="1"/>
</dbReference>
<keyword evidence="4" id="KW-0812">Transmembrane</keyword>
<evidence type="ECO:0000313" key="9">
    <source>
        <dbReference type="Proteomes" id="UP000434639"/>
    </source>
</evidence>